<organism evidence="9">
    <name type="scientific">freshwater metagenome</name>
    <dbReference type="NCBI Taxonomy" id="449393"/>
    <lineage>
        <taxon>unclassified sequences</taxon>
        <taxon>metagenomes</taxon>
        <taxon>ecological metagenomes</taxon>
    </lineage>
</organism>
<dbReference type="AlphaFoldDB" id="A0A6J6X1V8"/>
<comment type="catalytic activity">
    <reaction evidence="1">
        <text>ATP + protein L-histidine = ADP + protein N-phospho-L-histidine.</text>
        <dbReference type="EC" id="2.7.13.3"/>
    </reaction>
</comment>
<dbReference type="GO" id="GO:0004673">
    <property type="term" value="F:protein histidine kinase activity"/>
    <property type="evidence" value="ECO:0007669"/>
    <property type="project" value="UniProtKB-EC"/>
</dbReference>
<evidence type="ECO:0000313" key="9">
    <source>
        <dbReference type="EMBL" id="CAB4788147.1"/>
    </source>
</evidence>
<evidence type="ECO:0000256" key="2">
    <source>
        <dbReference type="ARBA" id="ARBA00012438"/>
    </source>
</evidence>
<sequence>MSTLEELTRLHSNVEGEALEHLQRLLAAWRLISDLSFSDLILMVPIEGEEGARFVVVGQVRPTTGQTLYAADLVGQVVSESERPAATRALRRGEVIEAQATHLGDGSPLTIEAIPVVFRHRTIAVLCREFDTLMGRRVGELERCYTEVYDDLVQMIVDGTFPFAREDLEIEGAPRVGDGVIVLDADARIRYASPNAVSSLHRIGIHAYISGTAIKQLGFDEGSVDNAMRGRLPVLHEIERSDSSVLMRIIPLLEELEPVGALLLMRDVTDLRRRDRMLMSKDATIREVHHRVKNNLQTIAALLRLQGRRLKSEEAREAIQESERRIRSIAIVHETLSREASEEVDFTSIVKPLVRVVEETVSDPDGGLRFDVTGESGYVPGETATPLAVVLNELLQNAVDHAYPRVGDEPIEGTVHVHLEREDSLLEVIVTDDGVGLPVGFDLTKSPGLGTSIVHALVTGELAGTIEMANARDGERPGTRVRVRIPVPVAGWNVEPPG</sequence>
<dbReference type="Gene3D" id="3.30.450.280">
    <property type="entry name" value="GAF domain"/>
    <property type="match status" value="1"/>
</dbReference>
<dbReference type="SMART" id="SM00911">
    <property type="entry name" value="HWE_HK"/>
    <property type="match status" value="1"/>
</dbReference>
<keyword evidence="3" id="KW-0597">Phosphoprotein</keyword>
<accession>A0A6J6X1V8</accession>
<dbReference type="Pfam" id="PF07568">
    <property type="entry name" value="HisKA_2"/>
    <property type="match status" value="1"/>
</dbReference>
<keyword evidence="4" id="KW-0808">Transferase</keyword>
<evidence type="ECO:0000256" key="6">
    <source>
        <dbReference type="ARBA" id="ARBA00022777"/>
    </source>
</evidence>
<dbReference type="PANTHER" id="PTHR41523:SF8">
    <property type="entry name" value="ETHYLENE RESPONSE SENSOR PROTEIN"/>
    <property type="match status" value="1"/>
</dbReference>
<dbReference type="SMART" id="SM00387">
    <property type="entry name" value="HATPase_c"/>
    <property type="match status" value="1"/>
</dbReference>
<feature type="domain" description="Histidine kinase" evidence="8">
    <location>
        <begin position="287"/>
        <end position="489"/>
    </location>
</feature>
<dbReference type="Gene3D" id="3.30.565.10">
    <property type="entry name" value="Histidine kinase-like ATPase, C-terminal domain"/>
    <property type="match status" value="1"/>
</dbReference>
<dbReference type="InterPro" id="IPR036890">
    <property type="entry name" value="HATPase_C_sf"/>
</dbReference>
<dbReference type="InterPro" id="IPR011495">
    <property type="entry name" value="Sig_transdc_His_kin_sub2_dim/P"/>
</dbReference>
<dbReference type="InterPro" id="IPR038424">
    <property type="entry name" value="H_kinase_PdtaS_GAF_sf"/>
</dbReference>
<reference evidence="9" key="1">
    <citation type="submission" date="2020-05" db="EMBL/GenBank/DDBJ databases">
        <authorList>
            <person name="Chiriac C."/>
            <person name="Salcher M."/>
            <person name="Ghai R."/>
            <person name="Kavagutti S V."/>
        </authorList>
    </citation>
    <scope>NUCLEOTIDE SEQUENCE</scope>
</reference>
<dbReference type="SUPFAM" id="SSF55874">
    <property type="entry name" value="ATPase domain of HSP90 chaperone/DNA topoisomerase II/histidine kinase"/>
    <property type="match status" value="1"/>
</dbReference>
<dbReference type="EMBL" id="CAEZZU010000203">
    <property type="protein sequence ID" value="CAB4788147.1"/>
    <property type="molecule type" value="Genomic_DNA"/>
</dbReference>
<proteinExistence type="predicted"/>
<evidence type="ECO:0000256" key="7">
    <source>
        <dbReference type="ARBA" id="ARBA00022840"/>
    </source>
</evidence>
<gene>
    <name evidence="9" type="ORF">UFOPK2925_01236</name>
</gene>
<evidence type="ECO:0000256" key="5">
    <source>
        <dbReference type="ARBA" id="ARBA00022741"/>
    </source>
</evidence>
<keyword evidence="7" id="KW-0067">ATP-binding</keyword>
<dbReference type="PANTHER" id="PTHR41523">
    <property type="entry name" value="TWO-COMPONENT SYSTEM SENSOR PROTEIN"/>
    <property type="match status" value="1"/>
</dbReference>
<evidence type="ECO:0000256" key="1">
    <source>
        <dbReference type="ARBA" id="ARBA00000085"/>
    </source>
</evidence>
<dbReference type="InterPro" id="IPR003594">
    <property type="entry name" value="HATPase_dom"/>
</dbReference>
<dbReference type="PROSITE" id="PS50109">
    <property type="entry name" value="HIS_KIN"/>
    <property type="match status" value="1"/>
</dbReference>
<dbReference type="Gene3D" id="3.30.450.20">
    <property type="entry name" value="PAS domain"/>
    <property type="match status" value="1"/>
</dbReference>
<dbReference type="InterPro" id="IPR005467">
    <property type="entry name" value="His_kinase_dom"/>
</dbReference>
<dbReference type="EC" id="2.7.13.3" evidence="2"/>
<evidence type="ECO:0000259" key="8">
    <source>
        <dbReference type="PROSITE" id="PS50109"/>
    </source>
</evidence>
<dbReference type="Pfam" id="PF02518">
    <property type="entry name" value="HATPase_c"/>
    <property type="match status" value="1"/>
</dbReference>
<evidence type="ECO:0000256" key="3">
    <source>
        <dbReference type="ARBA" id="ARBA00022553"/>
    </source>
</evidence>
<dbReference type="GO" id="GO:0005524">
    <property type="term" value="F:ATP binding"/>
    <property type="evidence" value="ECO:0007669"/>
    <property type="project" value="UniProtKB-KW"/>
</dbReference>
<keyword evidence="5" id="KW-0547">Nucleotide-binding</keyword>
<dbReference type="InterPro" id="IPR011102">
    <property type="entry name" value="Sig_transdc_His_kinase_HWE"/>
</dbReference>
<protein>
    <recommendedName>
        <fullName evidence="2">histidine kinase</fullName>
        <ecNumber evidence="2">2.7.13.3</ecNumber>
    </recommendedName>
</protein>
<keyword evidence="6" id="KW-0418">Kinase</keyword>
<evidence type="ECO:0000256" key="4">
    <source>
        <dbReference type="ARBA" id="ARBA00022679"/>
    </source>
</evidence>
<dbReference type="Pfam" id="PF12282">
    <property type="entry name" value="GAF_PdtaS"/>
    <property type="match status" value="1"/>
</dbReference>
<name>A0A6J6X1V8_9ZZZZ</name>
<dbReference type="InterPro" id="IPR022066">
    <property type="entry name" value="PdtaS_GAF"/>
</dbReference>